<dbReference type="PROSITE" id="PS50885">
    <property type="entry name" value="HAMP"/>
    <property type="match status" value="1"/>
</dbReference>
<evidence type="ECO:0000256" key="3">
    <source>
        <dbReference type="ARBA" id="ARBA00022500"/>
    </source>
</evidence>
<protein>
    <submittedName>
        <fullName evidence="13">Methyl-accepting chemotaxis protein</fullName>
    </submittedName>
</protein>
<evidence type="ECO:0000259" key="12">
    <source>
        <dbReference type="PROSITE" id="PS50885"/>
    </source>
</evidence>
<sequence length="622" mass="67302">MKFIHKIVAASGAIITASLLFVGGFQYLQFNNYIDDTLATNMHELGEQVANLVDSELQGKLAVANLGTELATLDTSTGALQTLFASKTFKQEFVTSGYGAESDGAIIHNDYGWTPPADWDSRTRPWYKDAKASGKNVITDPYVDQGTGAVLISMSQPVVKDGQTVGVTFFDVSLQQLSELINNVEINGGFLFAVDKDGNVISHPNGKLNGKHMSGFLGGFNKTAAKAEVITVDGKKYFLNFSPTQTSDWFVGVLIDYDVALAALNEQETKALILIPVCLVLTILSMLFIIRYLMRPLDELRDAMKNVASGEGDLTKRLDTNSDQEFAEIAQYFNQFTEMLQNIISETKRLSDEVLKVTHAEAKASQESSQRLNMQVQEVEQLATAMNEMSTTAQDVAGNAQNAAHSTQDADNAVEEGVGIVASTTSSIATLSDQIDNAVRVVKELEDASDNIESILSVITGIADQTNLLALNAAIEAARAGESGRGFAVVADEVRTLAQRTQESTTEIRQMIEQLQAGTQSATSVMQQSKELANETVASATSANESLMRIREAISLISDMNLQIASAAEEQSLVAEEISGNTVNIKDLSDLVAEQANSSAEQMTQQVSRVEQQETLLSRFIV</sequence>
<dbReference type="EMBL" id="QZCH01000015">
    <property type="protein sequence ID" value="RJG42631.1"/>
    <property type="molecule type" value="Genomic_DNA"/>
</dbReference>
<dbReference type="GO" id="GO:0004888">
    <property type="term" value="F:transmembrane signaling receptor activity"/>
    <property type="evidence" value="ECO:0007669"/>
    <property type="project" value="InterPro"/>
</dbReference>
<feature type="domain" description="HAMP" evidence="12">
    <location>
        <begin position="291"/>
        <end position="345"/>
    </location>
</feature>
<dbReference type="PANTHER" id="PTHR32089">
    <property type="entry name" value="METHYL-ACCEPTING CHEMOTAXIS PROTEIN MCPB"/>
    <property type="match status" value="1"/>
</dbReference>
<dbReference type="GO" id="GO:0005886">
    <property type="term" value="C:plasma membrane"/>
    <property type="evidence" value="ECO:0007669"/>
    <property type="project" value="UniProtKB-SubCell"/>
</dbReference>
<dbReference type="Gene3D" id="3.30.450.20">
    <property type="entry name" value="PAS domain"/>
    <property type="match status" value="2"/>
</dbReference>
<keyword evidence="14" id="KW-1185">Reference proteome</keyword>
<dbReference type="FunFam" id="1.10.287.950:FF:000001">
    <property type="entry name" value="Methyl-accepting chemotaxis sensory transducer"/>
    <property type="match status" value="1"/>
</dbReference>
<feature type="domain" description="Methyl-accepting transducer" evidence="11">
    <location>
        <begin position="350"/>
        <end position="586"/>
    </location>
</feature>
<feature type="transmembrane region" description="Helical" evidence="10">
    <location>
        <begin position="7"/>
        <end position="28"/>
    </location>
</feature>
<dbReference type="InterPro" id="IPR029151">
    <property type="entry name" value="Sensor-like_sf"/>
</dbReference>
<evidence type="ECO:0000313" key="14">
    <source>
        <dbReference type="Proteomes" id="UP000283255"/>
    </source>
</evidence>
<keyword evidence="4 10" id="KW-0812">Transmembrane</keyword>
<dbReference type="Proteomes" id="UP000283255">
    <property type="component" value="Unassembled WGS sequence"/>
</dbReference>
<keyword evidence="5 10" id="KW-1133">Transmembrane helix</keyword>
<dbReference type="RefSeq" id="WP_119911057.1">
    <property type="nucleotide sequence ID" value="NZ_QZCH01000015.1"/>
</dbReference>
<comment type="similarity">
    <text evidence="8">Belongs to the methyl-accepting chemotaxis (MCP) protein family.</text>
</comment>
<dbReference type="PRINTS" id="PR00260">
    <property type="entry name" value="CHEMTRNSDUCR"/>
</dbReference>
<name>A0A418YDM8_9GAMM</name>
<reference evidence="13 14" key="1">
    <citation type="submission" date="2018-09" db="EMBL/GenBank/DDBJ databases">
        <authorList>
            <person name="Wang F."/>
        </authorList>
    </citation>
    <scope>NUCLEOTIDE SEQUENCE [LARGE SCALE GENOMIC DNA]</scope>
    <source>
        <strain evidence="13 14">PLHSC7-2</strain>
    </source>
</reference>
<evidence type="ECO:0000259" key="11">
    <source>
        <dbReference type="PROSITE" id="PS50111"/>
    </source>
</evidence>
<evidence type="ECO:0000256" key="4">
    <source>
        <dbReference type="ARBA" id="ARBA00022692"/>
    </source>
</evidence>
<dbReference type="SMART" id="SM00304">
    <property type="entry name" value="HAMP"/>
    <property type="match status" value="2"/>
</dbReference>
<gene>
    <name evidence="13" type="ORF">D1Z90_12240</name>
</gene>
<dbReference type="SMART" id="SM00283">
    <property type="entry name" value="MA"/>
    <property type="match status" value="1"/>
</dbReference>
<dbReference type="Gene3D" id="1.10.287.950">
    <property type="entry name" value="Methyl-accepting chemotaxis protein"/>
    <property type="match status" value="1"/>
</dbReference>
<dbReference type="CDD" id="cd12913">
    <property type="entry name" value="PDC1_MCP_like"/>
    <property type="match status" value="1"/>
</dbReference>
<comment type="caution">
    <text evidence="13">The sequence shown here is derived from an EMBL/GenBank/DDBJ whole genome shotgun (WGS) entry which is preliminary data.</text>
</comment>
<dbReference type="CDD" id="cd12912">
    <property type="entry name" value="PDC2_MCP_like"/>
    <property type="match status" value="1"/>
</dbReference>
<dbReference type="InterPro" id="IPR004090">
    <property type="entry name" value="Chemotax_Me-accpt_rcpt"/>
</dbReference>
<dbReference type="Pfam" id="PF02743">
    <property type="entry name" value="dCache_1"/>
    <property type="match status" value="1"/>
</dbReference>
<keyword evidence="3" id="KW-0145">Chemotaxis</keyword>
<dbReference type="PROSITE" id="PS50111">
    <property type="entry name" value="CHEMOTAXIS_TRANSDUC_2"/>
    <property type="match status" value="1"/>
</dbReference>
<evidence type="ECO:0000256" key="1">
    <source>
        <dbReference type="ARBA" id="ARBA00004651"/>
    </source>
</evidence>
<dbReference type="GO" id="GO:0007165">
    <property type="term" value="P:signal transduction"/>
    <property type="evidence" value="ECO:0007669"/>
    <property type="project" value="UniProtKB-KW"/>
</dbReference>
<comment type="subcellular location">
    <subcellularLocation>
        <location evidence="1">Cell membrane</location>
        <topology evidence="1">Multi-pass membrane protein</topology>
    </subcellularLocation>
</comment>
<dbReference type="SUPFAM" id="SSF58104">
    <property type="entry name" value="Methyl-accepting chemotaxis protein (MCP) signaling domain"/>
    <property type="match status" value="1"/>
</dbReference>
<evidence type="ECO:0000256" key="5">
    <source>
        <dbReference type="ARBA" id="ARBA00022989"/>
    </source>
</evidence>
<evidence type="ECO:0000256" key="9">
    <source>
        <dbReference type="PROSITE-ProRule" id="PRU00284"/>
    </source>
</evidence>
<keyword evidence="7 9" id="KW-0807">Transducer</keyword>
<dbReference type="Pfam" id="PF00015">
    <property type="entry name" value="MCPsignal"/>
    <property type="match status" value="1"/>
</dbReference>
<evidence type="ECO:0000256" key="8">
    <source>
        <dbReference type="ARBA" id="ARBA00029447"/>
    </source>
</evidence>
<feature type="transmembrane region" description="Helical" evidence="10">
    <location>
        <begin position="271"/>
        <end position="294"/>
    </location>
</feature>
<proteinExistence type="inferred from homology"/>
<accession>A0A418YDM8</accession>
<organism evidence="13 14">
    <name type="scientific">Motilimonas pumila</name>
    <dbReference type="NCBI Taxonomy" id="2303987"/>
    <lineage>
        <taxon>Bacteria</taxon>
        <taxon>Pseudomonadati</taxon>
        <taxon>Pseudomonadota</taxon>
        <taxon>Gammaproteobacteria</taxon>
        <taxon>Alteromonadales</taxon>
        <taxon>Alteromonadales genera incertae sedis</taxon>
        <taxon>Motilimonas</taxon>
    </lineage>
</organism>
<dbReference type="GO" id="GO:0006935">
    <property type="term" value="P:chemotaxis"/>
    <property type="evidence" value="ECO:0007669"/>
    <property type="project" value="UniProtKB-KW"/>
</dbReference>
<dbReference type="CDD" id="cd11386">
    <property type="entry name" value="MCP_signal"/>
    <property type="match status" value="1"/>
</dbReference>
<reference evidence="13 14" key="2">
    <citation type="submission" date="2019-01" db="EMBL/GenBank/DDBJ databases">
        <title>Motilimonas pumilus sp. nov., isolated from the gut of sea cucumber (Apostichopus japonicus).</title>
        <authorList>
            <person name="Wang F.-Q."/>
            <person name="Ren L.-H."/>
            <person name="Lin Y.-W."/>
            <person name="Sun G.-H."/>
            <person name="Du Z.-J."/>
            <person name="Zhao J.-X."/>
            <person name="Liu X.-J."/>
            <person name="Liu L.-J."/>
        </authorList>
    </citation>
    <scope>NUCLEOTIDE SEQUENCE [LARGE SCALE GENOMIC DNA]</scope>
    <source>
        <strain evidence="13 14">PLHSC7-2</strain>
    </source>
</reference>
<keyword evidence="2" id="KW-1003">Cell membrane</keyword>
<dbReference type="CDD" id="cd06225">
    <property type="entry name" value="HAMP"/>
    <property type="match status" value="1"/>
</dbReference>
<dbReference type="InterPro" id="IPR003660">
    <property type="entry name" value="HAMP_dom"/>
</dbReference>
<dbReference type="PANTHER" id="PTHR32089:SF117">
    <property type="entry name" value="METHYL ACCEPTING SENSORY TRANSDUCER WITH CACHE_1 SMALL MOLECULE BINDING DOMAIN"/>
    <property type="match status" value="1"/>
</dbReference>
<evidence type="ECO:0000256" key="6">
    <source>
        <dbReference type="ARBA" id="ARBA00023136"/>
    </source>
</evidence>
<dbReference type="AlphaFoldDB" id="A0A418YDM8"/>
<evidence type="ECO:0000313" key="13">
    <source>
        <dbReference type="EMBL" id="RJG42631.1"/>
    </source>
</evidence>
<dbReference type="Pfam" id="PF00672">
    <property type="entry name" value="HAMP"/>
    <property type="match status" value="1"/>
</dbReference>
<dbReference type="OrthoDB" id="2489132at2"/>
<evidence type="ECO:0000256" key="2">
    <source>
        <dbReference type="ARBA" id="ARBA00022475"/>
    </source>
</evidence>
<dbReference type="SUPFAM" id="SSF103190">
    <property type="entry name" value="Sensory domain-like"/>
    <property type="match status" value="1"/>
</dbReference>
<keyword evidence="6 10" id="KW-0472">Membrane</keyword>
<evidence type="ECO:0000256" key="7">
    <source>
        <dbReference type="ARBA" id="ARBA00023224"/>
    </source>
</evidence>
<dbReference type="InterPro" id="IPR033479">
    <property type="entry name" value="dCache_1"/>
</dbReference>
<dbReference type="InterPro" id="IPR004089">
    <property type="entry name" value="MCPsignal_dom"/>
</dbReference>
<evidence type="ECO:0000256" key="10">
    <source>
        <dbReference type="SAM" id="Phobius"/>
    </source>
</evidence>